<evidence type="ECO:0000259" key="2">
    <source>
        <dbReference type="Pfam" id="PF09917"/>
    </source>
</evidence>
<protein>
    <submittedName>
        <fullName evidence="3">DUF2147 domain-containing protein</fullName>
    </submittedName>
</protein>
<keyword evidence="4" id="KW-1185">Reference proteome</keyword>
<dbReference type="EMBL" id="CP046620">
    <property type="protein sequence ID" value="QHQ35848.1"/>
    <property type="molecule type" value="Genomic_DNA"/>
</dbReference>
<reference evidence="3 4" key="1">
    <citation type="submission" date="2019-12" db="EMBL/GenBank/DDBJ databases">
        <title>Complete genome sequence of Algicella marina strain 9Alg 56(T) isolated from the red alga Tichocarpus crinitus.</title>
        <authorList>
            <person name="Kim S.-G."/>
            <person name="Nedashkovskaya O.I."/>
        </authorList>
    </citation>
    <scope>NUCLEOTIDE SEQUENCE [LARGE SCALE GENOMIC DNA]</scope>
    <source>
        <strain evidence="3 4">9Alg 56</strain>
    </source>
</reference>
<accession>A0A6P1SZF4</accession>
<organism evidence="3 4">
    <name type="scientific">Algicella marina</name>
    <dbReference type="NCBI Taxonomy" id="2683284"/>
    <lineage>
        <taxon>Bacteria</taxon>
        <taxon>Pseudomonadati</taxon>
        <taxon>Pseudomonadota</taxon>
        <taxon>Alphaproteobacteria</taxon>
        <taxon>Rhodobacterales</taxon>
        <taxon>Paracoccaceae</taxon>
        <taxon>Algicella</taxon>
    </lineage>
</organism>
<keyword evidence="1" id="KW-0732">Signal</keyword>
<proteinExistence type="predicted"/>
<dbReference type="AlphaFoldDB" id="A0A6P1SZF4"/>
<dbReference type="PANTHER" id="PTHR36919:SF2">
    <property type="entry name" value="BLL6627 PROTEIN"/>
    <property type="match status" value="1"/>
</dbReference>
<dbReference type="RefSeq" id="WP_161862406.1">
    <property type="nucleotide sequence ID" value="NZ_CP046620.1"/>
</dbReference>
<evidence type="ECO:0000313" key="3">
    <source>
        <dbReference type="EMBL" id="QHQ35848.1"/>
    </source>
</evidence>
<dbReference type="PANTHER" id="PTHR36919">
    <property type="entry name" value="BLR1215 PROTEIN"/>
    <property type="match status" value="1"/>
</dbReference>
<evidence type="ECO:0000256" key="1">
    <source>
        <dbReference type="SAM" id="SignalP"/>
    </source>
</evidence>
<evidence type="ECO:0000313" key="4">
    <source>
        <dbReference type="Proteomes" id="UP000464495"/>
    </source>
</evidence>
<feature type="chain" id="PRO_5026994022" evidence="1">
    <location>
        <begin position="18"/>
        <end position="125"/>
    </location>
</feature>
<dbReference type="Pfam" id="PF09917">
    <property type="entry name" value="DUF2147"/>
    <property type="match status" value="1"/>
</dbReference>
<feature type="domain" description="DUF2147" evidence="2">
    <location>
        <begin position="22"/>
        <end position="123"/>
    </location>
</feature>
<name>A0A6P1SZF4_9RHOB</name>
<dbReference type="Proteomes" id="UP000464495">
    <property type="component" value="Chromosome"/>
</dbReference>
<dbReference type="Gene3D" id="2.40.128.520">
    <property type="match status" value="1"/>
</dbReference>
<dbReference type="InterPro" id="IPR019223">
    <property type="entry name" value="DUF2147"/>
</dbReference>
<gene>
    <name evidence="3" type="ORF">GO499_12025</name>
</gene>
<sequence length="125" mass="13422">MLKYIVAALLTASPVLAQDVNGTWKTETSDAGAHLEVRIGPCSYDTAKTCGVINKAVGTDNKAIVGKAIIKDMQPNGAGKWHKGTIWAPDDDKTYRSNMALSGNVLKVEGCVAVFCRGQNWTRIN</sequence>
<dbReference type="KEGG" id="amaq:GO499_12025"/>
<feature type="signal peptide" evidence="1">
    <location>
        <begin position="1"/>
        <end position="17"/>
    </location>
</feature>